<dbReference type="EMBL" id="CP032364">
    <property type="protein sequence ID" value="AYA99321.1"/>
    <property type="molecule type" value="Genomic_DNA"/>
</dbReference>
<proteinExistence type="predicted"/>
<evidence type="ECO:0000313" key="2">
    <source>
        <dbReference type="EMBL" id="AYA99321.1"/>
    </source>
</evidence>
<protein>
    <recommendedName>
        <fullName evidence="4">N4-gp56 family major capsid protein</fullName>
    </recommendedName>
</protein>
<dbReference type="EMBL" id="CP032364">
    <property type="protein sequence ID" value="AYA98880.1"/>
    <property type="molecule type" value="Genomic_DNA"/>
</dbReference>
<evidence type="ECO:0000313" key="1">
    <source>
        <dbReference type="EMBL" id="AYA98880.1"/>
    </source>
</evidence>
<name>A0A385PYS3_9FIRM</name>
<evidence type="ECO:0008006" key="4">
    <source>
        <dbReference type="Google" id="ProtNLM"/>
    </source>
</evidence>
<dbReference type="Proteomes" id="UP000265562">
    <property type="component" value="Chromosome"/>
</dbReference>
<keyword evidence="3" id="KW-1185">Reference proteome</keyword>
<evidence type="ECO:0000313" key="3">
    <source>
        <dbReference type="Proteomes" id="UP000265562"/>
    </source>
</evidence>
<dbReference type="KEGG" id="lua:D4A81_02420"/>
<dbReference type="SUPFAM" id="SSF56563">
    <property type="entry name" value="Major capsid protein gp5"/>
    <property type="match status" value="1"/>
</dbReference>
<dbReference type="RefSeq" id="WP_111526122.1">
    <property type="nucleotide sequence ID" value="NZ_CP032364.1"/>
</dbReference>
<sequence length="283" mass="31519">MANTINLATKYLPYVDELFTNESKRELVTNNDFTWDGAHTVKVYKVTTSLMNDYDRSGEKVEAGQIWSRYGVVKGLDATTEEMTLKKDRSFTFAIDRLDINETAGQLAAQAALARQIRQVVIPEIDGYVYKVMCDNAGIKETNVTLTKENIYDKIIEANSQLDDVGVPEFGRVLIMTPATYVLLKKNKDVTINQDVGQELRVKGVVGVMDGLGVQKIPANRLPDKFGFMIAHSVATVAPVKLTDYKIHDNPPGISGNLVEGRIAYDAFVLDNKAKAIYYLQNK</sequence>
<dbReference type="AlphaFoldDB" id="A0A385PYS3"/>
<dbReference type="OrthoDB" id="9770443at2"/>
<accession>A0A385PYS3</accession>
<dbReference type="KEGG" id="lua:D4A81_04845"/>
<gene>
    <name evidence="1" type="ORF">D4A81_02420</name>
    <name evidence="2" type="ORF">D4A81_04845</name>
</gene>
<organism evidence="2 3">
    <name type="scientific">Lachnoanaerobaculum umeaense</name>
    <dbReference type="NCBI Taxonomy" id="617123"/>
    <lineage>
        <taxon>Bacteria</taxon>
        <taxon>Bacillati</taxon>
        <taxon>Bacillota</taxon>
        <taxon>Clostridia</taxon>
        <taxon>Lachnospirales</taxon>
        <taxon>Lachnospiraceae</taxon>
        <taxon>Lachnoanaerobaculum</taxon>
    </lineage>
</organism>
<reference evidence="2 3" key="1">
    <citation type="submission" date="2018-09" db="EMBL/GenBank/DDBJ databases">
        <title>Genome sequencing of Lachnoanaerobaculum umeaense DSM 23576.</title>
        <authorList>
            <person name="Kook J.-K."/>
            <person name="Park S.-N."/>
            <person name="Lim Y.K."/>
        </authorList>
    </citation>
    <scope>NUCLEOTIDE SEQUENCE [LARGE SCALE GENOMIC DNA]</scope>
    <source>
        <strain evidence="2">DSM 23576</strain>
        <strain evidence="3">DSM 23576 \ CCUG 58757</strain>
    </source>
</reference>